<evidence type="ECO:0000256" key="1">
    <source>
        <dbReference type="ARBA" id="ARBA00005046"/>
    </source>
</evidence>
<dbReference type="InterPro" id="IPR001453">
    <property type="entry name" value="MoaB/Mog_dom"/>
</dbReference>
<reference evidence="4 5" key="1">
    <citation type="journal article" date="2023" name="ISME J.">
        <title>Cultivation and genomic characterization of novel and ubiquitous marine nitrite-oxidizing bacteria from the Nitrospirales.</title>
        <authorList>
            <person name="Mueller A.J."/>
            <person name="Daebeler A."/>
            <person name="Herbold C.W."/>
            <person name="Kirkegaard R.H."/>
            <person name="Daims H."/>
        </authorList>
    </citation>
    <scope>NUCLEOTIDE SEQUENCE [LARGE SCALE GENOMIC DNA]</scope>
    <source>
        <strain evidence="4 5">EB</strain>
    </source>
</reference>
<keyword evidence="2" id="KW-0501">Molybdenum cofactor biosynthesis</keyword>
<evidence type="ECO:0000259" key="3">
    <source>
        <dbReference type="SMART" id="SM00852"/>
    </source>
</evidence>
<gene>
    <name evidence="4" type="ORF">PPG34_03285</name>
</gene>
<accession>A0ABU3K4N4</accession>
<dbReference type="Gene3D" id="3.40.980.10">
    <property type="entry name" value="MoaB/Mog-like domain"/>
    <property type="match status" value="1"/>
</dbReference>
<dbReference type="PANTHER" id="PTHR43764">
    <property type="entry name" value="MOLYBDENUM COFACTOR BIOSYNTHESIS"/>
    <property type="match status" value="1"/>
</dbReference>
<comment type="pathway">
    <text evidence="1">Cofactor biosynthesis; molybdopterin biosynthesis.</text>
</comment>
<dbReference type="SMART" id="SM00852">
    <property type="entry name" value="MoCF_biosynth"/>
    <property type="match status" value="1"/>
</dbReference>
<evidence type="ECO:0000313" key="4">
    <source>
        <dbReference type="EMBL" id="MDT7041357.1"/>
    </source>
</evidence>
<comment type="caution">
    <text evidence="4">The sequence shown here is derived from an EMBL/GenBank/DDBJ whole genome shotgun (WGS) entry which is preliminary data.</text>
</comment>
<organism evidence="4 5">
    <name type="scientific">Candidatus Nitronereus thalassa</name>
    <dbReference type="NCBI Taxonomy" id="3020898"/>
    <lineage>
        <taxon>Bacteria</taxon>
        <taxon>Pseudomonadati</taxon>
        <taxon>Nitrospirota</taxon>
        <taxon>Nitrospiria</taxon>
        <taxon>Nitrospirales</taxon>
        <taxon>Nitrospiraceae</taxon>
        <taxon>Candidatus Nitronereus</taxon>
    </lineage>
</organism>
<name>A0ABU3K4N4_9BACT</name>
<proteinExistence type="predicted"/>
<evidence type="ECO:0000313" key="5">
    <source>
        <dbReference type="Proteomes" id="UP001250932"/>
    </source>
</evidence>
<keyword evidence="5" id="KW-1185">Reference proteome</keyword>
<dbReference type="InterPro" id="IPR036425">
    <property type="entry name" value="MoaB/Mog-like_dom_sf"/>
</dbReference>
<sequence length="161" mass="17553">MIRAAIIVVSSKVYSGDSPDKGRADLEQYLSDHDVQVVAYEIVPDDRKEIRECLVSNCLTIVPQVIFTLGGTGVRPTDWTPEATREVIDKEIPGIAEVMRVESLKKVKTAMLSRGTAGIRGSTLIVNLPGSPKAAKENLATFIPILEHTVEKISKITQPIS</sequence>
<dbReference type="NCBIfam" id="TIGR00177">
    <property type="entry name" value="molyb_syn"/>
    <property type="match status" value="1"/>
</dbReference>
<dbReference type="EMBL" id="JAQOUE010000001">
    <property type="protein sequence ID" value="MDT7041357.1"/>
    <property type="molecule type" value="Genomic_DNA"/>
</dbReference>
<dbReference type="InterPro" id="IPR051920">
    <property type="entry name" value="MPT_Adenylyltrnsfr/MoaC-Rel"/>
</dbReference>
<dbReference type="PANTHER" id="PTHR43764:SF1">
    <property type="entry name" value="MOLYBDOPTERIN MOLYBDOTRANSFERASE"/>
    <property type="match status" value="1"/>
</dbReference>
<evidence type="ECO:0000256" key="2">
    <source>
        <dbReference type="ARBA" id="ARBA00023150"/>
    </source>
</evidence>
<dbReference type="Pfam" id="PF00994">
    <property type="entry name" value="MoCF_biosynth"/>
    <property type="match status" value="1"/>
</dbReference>
<protein>
    <submittedName>
        <fullName evidence="4">MogA/MoaB family molybdenum cofactor biosynthesis protein</fullName>
    </submittedName>
</protein>
<dbReference type="Proteomes" id="UP001250932">
    <property type="component" value="Unassembled WGS sequence"/>
</dbReference>
<feature type="domain" description="MoaB/Mog" evidence="3">
    <location>
        <begin position="5"/>
        <end position="149"/>
    </location>
</feature>
<dbReference type="RefSeq" id="WP_313831711.1">
    <property type="nucleotide sequence ID" value="NZ_JAQOUE010000001.1"/>
</dbReference>
<dbReference type="CDD" id="cd00886">
    <property type="entry name" value="MogA_MoaB"/>
    <property type="match status" value="1"/>
</dbReference>
<dbReference type="SUPFAM" id="SSF53218">
    <property type="entry name" value="Molybdenum cofactor biosynthesis proteins"/>
    <property type="match status" value="1"/>
</dbReference>